<dbReference type="Gene3D" id="3.30.110.20">
    <property type="entry name" value="Alba-like domain"/>
    <property type="match status" value="1"/>
</dbReference>
<dbReference type="STRING" id="27342.A0A0H2S3H2"/>
<dbReference type="InterPro" id="IPR036882">
    <property type="entry name" value="Alba-like_dom_sf"/>
</dbReference>
<feature type="region of interest" description="Disordered" evidence="4">
    <location>
        <begin position="1"/>
        <end position="25"/>
    </location>
</feature>
<evidence type="ECO:0000313" key="6">
    <source>
        <dbReference type="Proteomes" id="UP000053477"/>
    </source>
</evidence>
<dbReference type="InterPro" id="IPR014612">
    <property type="entry name" value="Pop7/Rpp20"/>
</dbReference>
<gene>
    <name evidence="5" type="ORF">SCHPADRAFT_803851</name>
</gene>
<sequence length="137" mass="15307">KIRKLEPRRPFPTVPTSVSATGPRSAHVEGKNYICITRRTQLGAYLRRCKDLVLKDGYKTIHLHAMGAAITHLARLAVSLPTILPFPKDEIRTEIRTGTAEVHDEIIPNDEDEDISMRKRDKSTLAVVIIIGNGVDE</sequence>
<keyword evidence="3" id="KW-0539">Nucleus</keyword>
<comment type="subcellular location">
    <subcellularLocation>
        <location evidence="1">Nucleus</location>
    </subcellularLocation>
</comment>
<protein>
    <submittedName>
        <fullName evidence="5">Uncharacterized protein</fullName>
    </submittedName>
</protein>
<dbReference type="SUPFAM" id="SSF82704">
    <property type="entry name" value="AlbA-like"/>
    <property type="match status" value="1"/>
</dbReference>
<evidence type="ECO:0000313" key="5">
    <source>
        <dbReference type="EMBL" id="KLO18532.1"/>
    </source>
</evidence>
<dbReference type="GO" id="GO:0005655">
    <property type="term" value="C:nucleolar ribonuclease P complex"/>
    <property type="evidence" value="ECO:0007669"/>
    <property type="project" value="InterPro"/>
</dbReference>
<keyword evidence="6" id="KW-1185">Reference proteome</keyword>
<name>A0A0H2S3H2_9AGAM</name>
<feature type="non-terminal residue" evidence="5">
    <location>
        <position position="1"/>
    </location>
</feature>
<dbReference type="GO" id="GO:0001682">
    <property type="term" value="P:tRNA 5'-leader removal"/>
    <property type="evidence" value="ECO:0007669"/>
    <property type="project" value="InterPro"/>
</dbReference>
<organism evidence="5 6">
    <name type="scientific">Schizopora paradoxa</name>
    <dbReference type="NCBI Taxonomy" id="27342"/>
    <lineage>
        <taxon>Eukaryota</taxon>
        <taxon>Fungi</taxon>
        <taxon>Dikarya</taxon>
        <taxon>Basidiomycota</taxon>
        <taxon>Agaricomycotina</taxon>
        <taxon>Agaricomycetes</taxon>
        <taxon>Hymenochaetales</taxon>
        <taxon>Schizoporaceae</taxon>
        <taxon>Schizopora</taxon>
    </lineage>
</organism>
<dbReference type="GO" id="GO:0000172">
    <property type="term" value="C:ribonuclease MRP complex"/>
    <property type="evidence" value="ECO:0007669"/>
    <property type="project" value="InterPro"/>
</dbReference>
<evidence type="ECO:0000256" key="2">
    <source>
        <dbReference type="ARBA" id="ARBA00022694"/>
    </source>
</evidence>
<evidence type="ECO:0000256" key="3">
    <source>
        <dbReference type="ARBA" id="ARBA00023242"/>
    </source>
</evidence>
<evidence type="ECO:0000256" key="1">
    <source>
        <dbReference type="ARBA" id="ARBA00004123"/>
    </source>
</evidence>
<dbReference type="InParanoid" id="A0A0H2S3H2"/>
<dbReference type="OrthoDB" id="416729at2759"/>
<accession>A0A0H2S3H2</accession>
<evidence type="ECO:0000256" key="4">
    <source>
        <dbReference type="SAM" id="MobiDB-lite"/>
    </source>
</evidence>
<proteinExistence type="predicted"/>
<dbReference type="Pfam" id="PF12328">
    <property type="entry name" value="Rpp20"/>
    <property type="match status" value="1"/>
</dbReference>
<dbReference type="GO" id="GO:0003676">
    <property type="term" value="F:nucleic acid binding"/>
    <property type="evidence" value="ECO:0007669"/>
    <property type="project" value="InterPro"/>
</dbReference>
<keyword evidence="2" id="KW-0819">tRNA processing</keyword>
<dbReference type="Proteomes" id="UP000053477">
    <property type="component" value="Unassembled WGS sequence"/>
</dbReference>
<dbReference type="EMBL" id="KQ085893">
    <property type="protein sequence ID" value="KLO18532.1"/>
    <property type="molecule type" value="Genomic_DNA"/>
</dbReference>
<reference evidence="5 6" key="1">
    <citation type="submission" date="2015-04" db="EMBL/GenBank/DDBJ databases">
        <title>Complete genome sequence of Schizopora paradoxa KUC8140, a cosmopolitan wood degrader in East Asia.</title>
        <authorList>
            <consortium name="DOE Joint Genome Institute"/>
            <person name="Min B."/>
            <person name="Park H."/>
            <person name="Jang Y."/>
            <person name="Kim J.-J."/>
            <person name="Kim K.H."/>
            <person name="Pangilinan J."/>
            <person name="Lipzen A."/>
            <person name="Riley R."/>
            <person name="Grigoriev I.V."/>
            <person name="Spatafora J.W."/>
            <person name="Choi I.-G."/>
        </authorList>
    </citation>
    <scope>NUCLEOTIDE SEQUENCE [LARGE SCALE GENOMIC DNA]</scope>
    <source>
        <strain evidence="5 6">KUC8140</strain>
    </source>
</reference>
<feature type="non-terminal residue" evidence="5">
    <location>
        <position position="137"/>
    </location>
</feature>
<dbReference type="AlphaFoldDB" id="A0A0H2S3H2"/>